<reference evidence="2" key="2">
    <citation type="journal article" date="2014" name="ISME J.">
        <title>Microbial stratification in low pH oxic and suboxic macroscopic growths along an acid mine drainage.</title>
        <authorList>
            <person name="Mendez-Garcia C."/>
            <person name="Mesa V."/>
            <person name="Sprenger R.R."/>
            <person name="Richter M."/>
            <person name="Diez M.S."/>
            <person name="Solano J."/>
            <person name="Bargiela R."/>
            <person name="Golyshina O.V."/>
            <person name="Manteca A."/>
            <person name="Ramos J.L."/>
            <person name="Gallego J.R."/>
            <person name="Llorente I."/>
            <person name="Martins Dos Santos V.A."/>
            <person name="Jensen O.N."/>
            <person name="Pelaez A.I."/>
            <person name="Sanchez J."/>
            <person name="Ferrer M."/>
        </authorList>
    </citation>
    <scope>NUCLEOTIDE SEQUENCE</scope>
</reference>
<name>T1A0K0_9ZZZZ</name>
<dbReference type="AlphaFoldDB" id="T1A0K0"/>
<protein>
    <submittedName>
        <fullName evidence="2">Twin-arginine translocation pathway signal</fullName>
    </submittedName>
</protein>
<dbReference type="InterPro" id="IPR052516">
    <property type="entry name" value="N-heterocyclic_Hydroxylase"/>
</dbReference>
<dbReference type="PANTHER" id="PTHR47495">
    <property type="entry name" value="ALDEHYDE DEHYDROGENASE"/>
    <property type="match status" value="1"/>
</dbReference>
<gene>
    <name evidence="2" type="ORF">B2A_07314</name>
</gene>
<dbReference type="SUPFAM" id="SSF54665">
    <property type="entry name" value="CO dehydrogenase molybdoprotein N-domain-like"/>
    <property type="match status" value="1"/>
</dbReference>
<accession>T1A0K0</accession>
<dbReference type="InterPro" id="IPR036856">
    <property type="entry name" value="Ald_Oxase/Xan_DH_a/b_sf"/>
</dbReference>
<dbReference type="PANTHER" id="PTHR47495:SF2">
    <property type="entry name" value="ALDEHYDE DEHYDROGENASE"/>
    <property type="match status" value="1"/>
</dbReference>
<dbReference type="InterPro" id="IPR000674">
    <property type="entry name" value="Ald_Oxase/Xan_DH_a/b"/>
</dbReference>
<comment type="caution">
    <text evidence="2">The sequence shown here is derived from an EMBL/GenBank/DDBJ whole genome shotgun (WGS) entry which is preliminary data.</text>
</comment>
<feature type="non-terminal residue" evidence="2">
    <location>
        <position position="153"/>
    </location>
</feature>
<organism evidence="2">
    <name type="scientific">mine drainage metagenome</name>
    <dbReference type="NCBI Taxonomy" id="410659"/>
    <lineage>
        <taxon>unclassified sequences</taxon>
        <taxon>metagenomes</taxon>
        <taxon>ecological metagenomes</taxon>
    </lineage>
</organism>
<reference evidence="2" key="1">
    <citation type="submission" date="2013-08" db="EMBL/GenBank/DDBJ databases">
        <authorList>
            <person name="Mendez C."/>
            <person name="Richter M."/>
            <person name="Ferrer M."/>
            <person name="Sanchez J."/>
        </authorList>
    </citation>
    <scope>NUCLEOTIDE SEQUENCE</scope>
</reference>
<feature type="domain" description="Aldehyde oxidase/xanthine dehydrogenase a/b hammerhead" evidence="1">
    <location>
        <begin position="46"/>
        <end position="137"/>
    </location>
</feature>
<dbReference type="Gene3D" id="3.90.1170.50">
    <property type="entry name" value="Aldehyde oxidase/xanthine dehydrogenase, a/b hammerhead"/>
    <property type="match status" value="1"/>
</dbReference>
<dbReference type="EMBL" id="AUZZ01005230">
    <property type="protein sequence ID" value="EQD50407.1"/>
    <property type="molecule type" value="Genomic_DNA"/>
</dbReference>
<evidence type="ECO:0000259" key="1">
    <source>
        <dbReference type="SMART" id="SM01008"/>
    </source>
</evidence>
<dbReference type="SMART" id="SM01008">
    <property type="entry name" value="Ald_Xan_dh_C"/>
    <property type="match status" value="1"/>
</dbReference>
<sequence length="153" mass="16697">MPFGALAREAAALIPPELDSVTLKSPKDYTIIGKFTGGVDSPRVLDGDRLFGIDVIVPQMSYAVYEKSPVFGGHIVRANIEQIRALPGVRAAFIVRGSAPDAAIKMGLVDGVAIVADRWWDAEKARRKLRVEWTPQARPRQSTQAFAQEAARL</sequence>
<evidence type="ECO:0000313" key="2">
    <source>
        <dbReference type="EMBL" id="EQD50407.1"/>
    </source>
</evidence>
<proteinExistence type="predicted"/>